<dbReference type="EMBL" id="CANHGI010000006">
    <property type="protein sequence ID" value="CAI5454377.1"/>
    <property type="molecule type" value="Genomic_DNA"/>
</dbReference>
<accession>A0A9P1NAL6</accession>
<evidence type="ECO:0008006" key="6">
    <source>
        <dbReference type="Google" id="ProtNLM"/>
    </source>
</evidence>
<dbReference type="PANTHER" id="PTHR24364">
    <property type="entry name" value="LP06937P"/>
    <property type="match status" value="1"/>
</dbReference>
<keyword evidence="5" id="KW-1185">Reference proteome</keyword>
<proteinExistence type="predicted"/>
<keyword evidence="2" id="KW-0732">Signal</keyword>
<evidence type="ECO:0000256" key="2">
    <source>
        <dbReference type="ARBA" id="ARBA00022729"/>
    </source>
</evidence>
<protein>
    <recommendedName>
        <fullName evidence="6">LRRCT domain-containing protein</fullName>
    </recommendedName>
</protein>
<dbReference type="InterPro" id="IPR001611">
    <property type="entry name" value="Leu-rich_rpt"/>
</dbReference>
<dbReference type="SUPFAM" id="SSF52058">
    <property type="entry name" value="L domain-like"/>
    <property type="match status" value="1"/>
</dbReference>
<sequence length="397" mass="45204">MAERSKAPDSSVQFACLKRVKTKHKTFGTNLMRYNIPPSTGLRGFLATYLLATAWVVQAATRNDYHYREEAIENRLVCLGKLTDFAACQCDPSNGDYSCINAQFVDTNVFLDIATNYDYIKSVTFHGNNFQDLPLLPLFGSGVQKNLIKLNLSANYIVNLNSNALRSMPNLQILDISNNEIVFKPSDVDFLTHTPQLTELYMRRAFTVTVNQTYQFELMLEMFRLAKLEHLKILDLSYNYIHTAPFQLACPFPSLQTLDLRQNFLKTFEVNETCIKNIGTINLSRNKFNVLSTDFCKLGDKMLDNSLILKNQFYCDCNSEKYLAWIQKSNKIRDKQNLTCERASPASMAKKSIIEISLKNLTCEPLSSTSLSSQKMPNLLINCMIASIIFLLPTILF</sequence>
<evidence type="ECO:0000313" key="4">
    <source>
        <dbReference type="EMBL" id="CAI5454377.1"/>
    </source>
</evidence>
<evidence type="ECO:0000313" key="5">
    <source>
        <dbReference type="Proteomes" id="UP001152747"/>
    </source>
</evidence>
<organism evidence="4 5">
    <name type="scientific">Caenorhabditis angaria</name>
    <dbReference type="NCBI Taxonomy" id="860376"/>
    <lineage>
        <taxon>Eukaryota</taxon>
        <taxon>Metazoa</taxon>
        <taxon>Ecdysozoa</taxon>
        <taxon>Nematoda</taxon>
        <taxon>Chromadorea</taxon>
        <taxon>Rhabditida</taxon>
        <taxon>Rhabditina</taxon>
        <taxon>Rhabditomorpha</taxon>
        <taxon>Rhabditoidea</taxon>
        <taxon>Rhabditidae</taxon>
        <taxon>Peloderinae</taxon>
        <taxon>Caenorhabditis</taxon>
    </lineage>
</organism>
<dbReference type="InterPro" id="IPR032675">
    <property type="entry name" value="LRR_dom_sf"/>
</dbReference>
<dbReference type="Proteomes" id="UP001152747">
    <property type="component" value="Unassembled WGS sequence"/>
</dbReference>
<reference evidence="4" key="1">
    <citation type="submission" date="2022-11" db="EMBL/GenBank/DDBJ databases">
        <authorList>
            <person name="Kikuchi T."/>
        </authorList>
    </citation>
    <scope>NUCLEOTIDE SEQUENCE</scope>
    <source>
        <strain evidence="4">PS1010</strain>
    </source>
</reference>
<dbReference type="Pfam" id="PF13855">
    <property type="entry name" value="LRR_8"/>
    <property type="match status" value="1"/>
</dbReference>
<dbReference type="Gene3D" id="3.80.10.10">
    <property type="entry name" value="Ribonuclease Inhibitor"/>
    <property type="match status" value="1"/>
</dbReference>
<dbReference type="AlphaFoldDB" id="A0A9P1NAL6"/>
<dbReference type="OrthoDB" id="1574204at2759"/>
<comment type="caution">
    <text evidence="4">The sequence shown here is derived from an EMBL/GenBank/DDBJ whole genome shotgun (WGS) entry which is preliminary data.</text>
</comment>
<gene>
    <name evidence="4" type="ORF">CAMP_LOCUS17014</name>
</gene>
<evidence type="ECO:0000256" key="1">
    <source>
        <dbReference type="ARBA" id="ARBA00022614"/>
    </source>
</evidence>
<evidence type="ECO:0000256" key="3">
    <source>
        <dbReference type="ARBA" id="ARBA00022737"/>
    </source>
</evidence>
<dbReference type="GO" id="GO:0016020">
    <property type="term" value="C:membrane"/>
    <property type="evidence" value="ECO:0007669"/>
    <property type="project" value="TreeGrafter"/>
</dbReference>
<name>A0A9P1NAL6_9PELO</name>
<keyword evidence="1" id="KW-0433">Leucine-rich repeat</keyword>
<dbReference type="PANTHER" id="PTHR24364:SF18">
    <property type="entry name" value="LP06937P"/>
    <property type="match status" value="1"/>
</dbReference>
<dbReference type="InterPro" id="IPR052286">
    <property type="entry name" value="Wnt_signaling_inhibitor"/>
</dbReference>
<keyword evidence="3" id="KW-0677">Repeat</keyword>